<feature type="transmembrane region" description="Helical" evidence="1">
    <location>
        <begin position="120"/>
        <end position="139"/>
    </location>
</feature>
<dbReference type="AlphaFoldDB" id="A0A6L5QE96"/>
<organism evidence="2 3">
    <name type="scientific">Duganella alba</name>
    <dbReference type="NCBI Taxonomy" id="2666081"/>
    <lineage>
        <taxon>Bacteria</taxon>
        <taxon>Pseudomonadati</taxon>
        <taxon>Pseudomonadota</taxon>
        <taxon>Betaproteobacteria</taxon>
        <taxon>Burkholderiales</taxon>
        <taxon>Oxalobacteraceae</taxon>
        <taxon>Telluria group</taxon>
        <taxon>Duganella</taxon>
    </lineage>
</organism>
<proteinExistence type="predicted"/>
<keyword evidence="1" id="KW-0472">Membrane</keyword>
<accession>A0A6L5QE96</accession>
<sequence>MDQQITERVSTLETDVAVIQSNYVRRDEFSALREEVGVGFAKTDARIDIVRNELNSKIDLMHAEFNAKIDLLHTELNGKMDAGFTRLDGKMDVGLTRLDGKIDQVREELGGKIDRAIATMLRWTFGLQLTIVALAIAAIKYL</sequence>
<evidence type="ECO:0000313" key="2">
    <source>
        <dbReference type="EMBL" id="MRX08056.1"/>
    </source>
</evidence>
<evidence type="ECO:0000313" key="3">
    <source>
        <dbReference type="Proteomes" id="UP000481037"/>
    </source>
</evidence>
<keyword evidence="1" id="KW-0812">Transmembrane</keyword>
<dbReference type="RefSeq" id="WP_154364026.1">
    <property type="nucleotide sequence ID" value="NZ_WKJM01000006.1"/>
</dbReference>
<comment type="caution">
    <text evidence="2">The sequence shown here is derived from an EMBL/GenBank/DDBJ whole genome shotgun (WGS) entry which is preliminary data.</text>
</comment>
<keyword evidence="1" id="KW-1133">Transmembrane helix</keyword>
<evidence type="ECO:0008006" key="4">
    <source>
        <dbReference type="Google" id="ProtNLM"/>
    </source>
</evidence>
<gene>
    <name evidence="2" type="ORF">GJ697_09450</name>
</gene>
<dbReference type="Proteomes" id="UP000481037">
    <property type="component" value="Unassembled WGS sequence"/>
</dbReference>
<evidence type="ECO:0000256" key="1">
    <source>
        <dbReference type="SAM" id="Phobius"/>
    </source>
</evidence>
<protein>
    <recommendedName>
        <fullName evidence="4">DUF1640 domain-containing protein</fullName>
    </recommendedName>
</protein>
<reference evidence="2 3" key="1">
    <citation type="submission" date="2019-11" db="EMBL/GenBank/DDBJ databases">
        <title>Novel species isolated from a subtropical stream in China.</title>
        <authorList>
            <person name="Lu H."/>
        </authorList>
    </citation>
    <scope>NUCLEOTIDE SEQUENCE [LARGE SCALE GENOMIC DNA]</scope>
    <source>
        <strain evidence="2 3">FT25W</strain>
    </source>
</reference>
<dbReference type="EMBL" id="WKJM01000006">
    <property type="protein sequence ID" value="MRX08056.1"/>
    <property type="molecule type" value="Genomic_DNA"/>
</dbReference>
<keyword evidence="3" id="KW-1185">Reference proteome</keyword>
<name>A0A6L5QE96_9BURK</name>